<evidence type="ECO:0000313" key="4">
    <source>
        <dbReference type="Proteomes" id="UP000094936"/>
    </source>
</evidence>
<organism evidence="3 4">
    <name type="scientific">Veronia pacifica</name>
    <dbReference type="NCBI Taxonomy" id="1080227"/>
    <lineage>
        <taxon>Bacteria</taxon>
        <taxon>Pseudomonadati</taxon>
        <taxon>Pseudomonadota</taxon>
        <taxon>Gammaproteobacteria</taxon>
        <taxon>Vibrionales</taxon>
        <taxon>Vibrionaceae</taxon>
        <taxon>Veronia</taxon>
    </lineage>
</organism>
<keyword evidence="1" id="KW-0175">Coiled coil</keyword>
<evidence type="ECO:0008006" key="5">
    <source>
        <dbReference type="Google" id="ProtNLM"/>
    </source>
</evidence>
<evidence type="ECO:0000256" key="1">
    <source>
        <dbReference type="SAM" id="Coils"/>
    </source>
</evidence>
<dbReference type="Proteomes" id="UP000094936">
    <property type="component" value="Unassembled WGS sequence"/>
</dbReference>
<feature type="chain" id="PRO_5008672925" description="DUF4189 domain-containing protein" evidence="2">
    <location>
        <begin position="23"/>
        <end position="117"/>
    </location>
</feature>
<keyword evidence="4" id="KW-1185">Reference proteome</keyword>
<feature type="signal peptide" evidence="2">
    <location>
        <begin position="1"/>
        <end position="22"/>
    </location>
</feature>
<evidence type="ECO:0000256" key="2">
    <source>
        <dbReference type="SAM" id="SignalP"/>
    </source>
</evidence>
<accession>A0A1C3EBU9</accession>
<dbReference type="AlphaFoldDB" id="A0A1C3EBU9"/>
<dbReference type="RefSeq" id="WP_068905035.1">
    <property type="nucleotide sequence ID" value="NZ_JBHUIF010000004.1"/>
</dbReference>
<evidence type="ECO:0000313" key="3">
    <source>
        <dbReference type="EMBL" id="ODA30664.1"/>
    </source>
</evidence>
<protein>
    <recommendedName>
        <fullName evidence="5">DUF4189 domain-containing protein</fullName>
    </recommendedName>
</protein>
<name>A0A1C3EBU9_9GAMM</name>
<sequence>MKKLFVTGLTLLSLSLPALAHADDNSEEIRSLRQEVQMLRSDILRLEDKIYEMNKKLNSKGKSDKSDNWGCYIDDLSAGAVYGTGRTEMEAKGKTLAKCKEKGGACFSSNLQCSKAD</sequence>
<proteinExistence type="predicted"/>
<feature type="coiled-coil region" evidence="1">
    <location>
        <begin position="22"/>
        <end position="56"/>
    </location>
</feature>
<gene>
    <name evidence="3" type="ORF">A8L45_19510</name>
</gene>
<reference evidence="3 4" key="1">
    <citation type="submission" date="2016-05" db="EMBL/GenBank/DDBJ databases">
        <title>Genomic Taxonomy of the Vibrionaceae.</title>
        <authorList>
            <person name="Gomez-Gil B."/>
            <person name="Enciso-Ibarra J."/>
        </authorList>
    </citation>
    <scope>NUCLEOTIDE SEQUENCE [LARGE SCALE GENOMIC DNA]</scope>
    <source>
        <strain evidence="3 4">CAIM 1920</strain>
    </source>
</reference>
<dbReference type="OrthoDB" id="5735340at2"/>
<comment type="caution">
    <text evidence="3">The sequence shown here is derived from an EMBL/GenBank/DDBJ whole genome shotgun (WGS) entry which is preliminary data.</text>
</comment>
<keyword evidence="2" id="KW-0732">Signal</keyword>
<dbReference type="EMBL" id="LYBM01000049">
    <property type="protein sequence ID" value="ODA30664.1"/>
    <property type="molecule type" value="Genomic_DNA"/>
</dbReference>